<organism evidence="2 3">
    <name type="scientific">Nocardia farcinica</name>
    <dbReference type="NCBI Taxonomy" id="37329"/>
    <lineage>
        <taxon>Bacteria</taxon>
        <taxon>Bacillati</taxon>
        <taxon>Actinomycetota</taxon>
        <taxon>Actinomycetes</taxon>
        <taxon>Mycobacteriales</taxon>
        <taxon>Nocardiaceae</taxon>
        <taxon>Nocardia</taxon>
    </lineage>
</organism>
<protein>
    <recommendedName>
        <fullName evidence="1">PE domain-containing protein</fullName>
    </recommendedName>
</protein>
<dbReference type="AlphaFoldDB" id="A0A0H5P930"/>
<accession>A0A0H5P930</accession>
<dbReference type="Pfam" id="PF00934">
    <property type="entry name" value="PE"/>
    <property type="match status" value="1"/>
</dbReference>
<evidence type="ECO:0000313" key="2">
    <source>
        <dbReference type="EMBL" id="CRY79061.1"/>
    </source>
</evidence>
<sequence>MVRGGVDFAGVQFDPTVAREVATRLDDLADRLEQGLRDNEPALTVEPAGLDAVSTRAAQTMNQVAANYAENATAGVLELRKLAAVLRGQVDEFGRAEDDNTADFGGAGSGGAA</sequence>
<gene>
    <name evidence="2" type="ORF">ERS450000_03299</name>
</gene>
<dbReference type="Gene3D" id="1.10.287.850">
    <property type="entry name" value="HP0062-like domain"/>
    <property type="match status" value="1"/>
</dbReference>
<proteinExistence type="predicted"/>
<evidence type="ECO:0000313" key="3">
    <source>
        <dbReference type="Proteomes" id="UP000057820"/>
    </source>
</evidence>
<feature type="domain" description="PE" evidence="1">
    <location>
        <begin position="11"/>
        <end position="100"/>
    </location>
</feature>
<dbReference type="Proteomes" id="UP000057820">
    <property type="component" value="Chromosome 1"/>
</dbReference>
<dbReference type="EMBL" id="LN868938">
    <property type="protein sequence ID" value="CRY79061.1"/>
    <property type="molecule type" value="Genomic_DNA"/>
</dbReference>
<dbReference type="InterPro" id="IPR000084">
    <property type="entry name" value="PE-PGRS_N"/>
</dbReference>
<dbReference type="KEGG" id="nfr:ERS450000_03299"/>
<dbReference type="RefSeq" id="WP_060593117.1">
    <property type="nucleotide sequence ID" value="NZ_CP031418.1"/>
</dbReference>
<name>A0A0H5P930_NOCFR</name>
<reference evidence="3" key="1">
    <citation type="submission" date="2015-03" db="EMBL/GenBank/DDBJ databases">
        <authorList>
            <consortium name="Pathogen Informatics"/>
        </authorList>
    </citation>
    <scope>NUCLEOTIDE SEQUENCE [LARGE SCALE GENOMIC DNA]</scope>
    <source>
        <strain evidence="3">NCTC11134</strain>
    </source>
</reference>
<evidence type="ECO:0000259" key="1">
    <source>
        <dbReference type="Pfam" id="PF00934"/>
    </source>
</evidence>